<dbReference type="PANTHER" id="PTHR30487:SF0">
    <property type="entry name" value="PREPILIN LEADER PEPTIDASE_N-METHYLTRANSFERASE-RELATED"/>
    <property type="match status" value="1"/>
</dbReference>
<dbReference type="InterPro" id="IPR014032">
    <property type="entry name" value="Peptidase_A24A_bac"/>
</dbReference>
<comment type="catalytic activity">
    <reaction evidence="9">
        <text>Typically cleaves a -Gly-|-Phe- bond to release an N-terminal, basic peptide of 5-8 residues from type IV prepilin, and then N-methylates the new N-terminal amino group, the methyl donor being S-adenosyl-L-methionine.</text>
        <dbReference type="EC" id="3.4.23.43"/>
    </reaction>
</comment>
<reference evidence="14" key="1">
    <citation type="submission" date="2015-01" db="EMBL/GenBank/DDBJ databases">
        <authorList>
            <person name="Aslett M.A."/>
            <person name="De Silva N."/>
        </authorList>
    </citation>
    <scope>NUCLEOTIDE SEQUENCE [LARGE SCALE GENOMIC DNA]</scope>
    <source>
        <strain evidence="14">R28058</strain>
    </source>
</reference>
<keyword evidence="9 13" id="KW-0378">Hydrolase</keyword>
<evidence type="ECO:0000313" key="13">
    <source>
        <dbReference type="EMBL" id="CEP41571.1"/>
    </source>
</evidence>
<dbReference type="InterPro" id="IPR010627">
    <property type="entry name" value="Prepilin_pept_A24_N"/>
</dbReference>
<feature type="domain" description="Prepilin type IV endopeptidase peptidase" evidence="11">
    <location>
        <begin position="104"/>
        <end position="213"/>
    </location>
</feature>
<keyword evidence="4" id="KW-0997">Cell inner membrane</keyword>
<dbReference type="Pfam" id="PF01478">
    <property type="entry name" value="Peptidase_A24"/>
    <property type="match status" value="1"/>
</dbReference>
<dbReference type="Pfam" id="PF06750">
    <property type="entry name" value="A24_N_bact"/>
    <property type="match status" value="1"/>
</dbReference>
<proteinExistence type="inferred from homology"/>
<dbReference type="Proteomes" id="UP000049127">
    <property type="component" value="Unassembled WGS sequence"/>
</dbReference>
<keyword evidence="9" id="KW-0489">Methyltransferase</keyword>
<dbReference type="Gene3D" id="1.20.120.1220">
    <property type="match status" value="1"/>
</dbReference>
<evidence type="ECO:0000256" key="7">
    <source>
        <dbReference type="ARBA" id="ARBA00023136"/>
    </source>
</evidence>
<dbReference type="PANTHER" id="PTHR30487">
    <property type="entry name" value="TYPE 4 PREPILIN-LIKE PROTEINS LEADER PEPTIDE-PROCESSING ENZYME"/>
    <property type="match status" value="1"/>
</dbReference>
<evidence type="ECO:0000259" key="12">
    <source>
        <dbReference type="Pfam" id="PF06750"/>
    </source>
</evidence>
<dbReference type="InterPro" id="IPR050882">
    <property type="entry name" value="Prepilin_peptidase/N-MTase"/>
</dbReference>
<accession>A0A0C7GEI2</accession>
<evidence type="ECO:0000259" key="11">
    <source>
        <dbReference type="Pfam" id="PF01478"/>
    </source>
</evidence>
<evidence type="ECO:0000313" key="14">
    <source>
        <dbReference type="Proteomes" id="UP000049127"/>
    </source>
</evidence>
<sequence>MSLYFMIISFVLGSVFGSFYNVCIYRIPENLSVCNPPSHCYNCNTRLKPIDLVPILSWLFIGGKCRYCKNSISPRYALIEFLTGVLFTLVYLKFGYRVITVYYMIFISLLIIITFIDIDHYIIPDKLILIGVIVSLVANGLGFGIDFFDGLRGALFTGGSMFIVIWVIEFFIKREVMGGGDIKLYTMVGLFLGSKLSLLTILFSIYIGAFYGIFLILYNKIRNKNYNSMIPFGPFISIASIVSLFYGNQIIKFYINIFL</sequence>
<evidence type="ECO:0000256" key="6">
    <source>
        <dbReference type="ARBA" id="ARBA00022989"/>
    </source>
</evidence>
<dbReference type="GO" id="GO:0005886">
    <property type="term" value="C:plasma membrane"/>
    <property type="evidence" value="ECO:0007669"/>
    <property type="project" value="UniProtKB-SubCell"/>
</dbReference>
<comment type="function">
    <text evidence="9">Plays an essential role in type IV pili and type II pseudopili formation by proteolytically removing the leader sequence from substrate proteins and subsequently monomethylating the alpha-amino group of the newly exposed N-terminal phenylalanine.</text>
</comment>
<keyword evidence="6 10" id="KW-1133">Transmembrane helix</keyword>
<keyword evidence="7 10" id="KW-0472">Membrane</keyword>
<evidence type="ECO:0000256" key="8">
    <source>
        <dbReference type="RuleBase" id="RU003793"/>
    </source>
</evidence>
<feature type="transmembrane region" description="Helical" evidence="10">
    <location>
        <begin position="229"/>
        <end position="247"/>
    </location>
</feature>
<dbReference type="GO" id="GO:0032259">
    <property type="term" value="P:methylation"/>
    <property type="evidence" value="ECO:0007669"/>
    <property type="project" value="UniProtKB-KW"/>
</dbReference>
<keyword evidence="9" id="KW-0511">Multifunctional enzyme</keyword>
<feature type="transmembrane region" description="Helical" evidence="10">
    <location>
        <begin position="154"/>
        <end position="172"/>
    </location>
</feature>
<feature type="transmembrane region" description="Helical" evidence="10">
    <location>
        <begin position="127"/>
        <end position="148"/>
    </location>
</feature>
<feature type="domain" description="Prepilin peptidase A24 N-terminal" evidence="12">
    <location>
        <begin position="11"/>
        <end position="94"/>
    </location>
</feature>
<evidence type="ECO:0000256" key="5">
    <source>
        <dbReference type="ARBA" id="ARBA00022692"/>
    </source>
</evidence>
<evidence type="ECO:0000256" key="4">
    <source>
        <dbReference type="ARBA" id="ARBA00022519"/>
    </source>
</evidence>
<feature type="transmembrane region" description="Helical" evidence="10">
    <location>
        <begin position="6"/>
        <end position="25"/>
    </location>
</feature>
<dbReference type="RefSeq" id="WP_055343223.1">
    <property type="nucleotide sequence ID" value="NZ_CDNI01000026.1"/>
</dbReference>
<evidence type="ECO:0000256" key="10">
    <source>
        <dbReference type="SAM" id="Phobius"/>
    </source>
</evidence>
<keyword evidence="9" id="KW-0645">Protease</keyword>
<name>A0A0C7GEI2_PARSO</name>
<protein>
    <recommendedName>
        <fullName evidence="9">Prepilin leader peptidase/N-methyltransferase</fullName>
        <ecNumber evidence="9">2.1.1.-</ecNumber>
        <ecNumber evidence="9">3.4.23.43</ecNumber>
    </recommendedName>
</protein>
<evidence type="ECO:0000256" key="2">
    <source>
        <dbReference type="ARBA" id="ARBA00005801"/>
    </source>
</evidence>
<evidence type="ECO:0000256" key="3">
    <source>
        <dbReference type="ARBA" id="ARBA00022475"/>
    </source>
</evidence>
<keyword evidence="9" id="KW-0808">Transferase</keyword>
<comment type="subcellular location">
    <subcellularLocation>
        <location evidence="1">Cell inner membrane</location>
        <topology evidence="1">Multi-pass membrane protein</topology>
    </subcellularLocation>
    <subcellularLocation>
        <location evidence="9">Cell membrane</location>
        <topology evidence="9">Multi-pass membrane protein</topology>
    </subcellularLocation>
</comment>
<organism evidence="13 14">
    <name type="scientific">Paraclostridium sordellii</name>
    <name type="common">Clostridium sordellii</name>
    <dbReference type="NCBI Taxonomy" id="1505"/>
    <lineage>
        <taxon>Bacteria</taxon>
        <taxon>Bacillati</taxon>
        <taxon>Bacillota</taxon>
        <taxon>Clostridia</taxon>
        <taxon>Peptostreptococcales</taxon>
        <taxon>Peptostreptococcaceae</taxon>
        <taxon>Paraclostridium</taxon>
    </lineage>
</organism>
<dbReference type="PRINTS" id="PR00864">
    <property type="entry name" value="PREPILNPTASE"/>
</dbReference>
<comment type="similarity">
    <text evidence="2 8">Belongs to the peptidase A24 family.</text>
</comment>
<dbReference type="EC" id="3.4.23.43" evidence="9"/>
<keyword evidence="3" id="KW-1003">Cell membrane</keyword>
<dbReference type="GO" id="GO:0004190">
    <property type="term" value="F:aspartic-type endopeptidase activity"/>
    <property type="evidence" value="ECO:0007669"/>
    <property type="project" value="UniProtKB-EC"/>
</dbReference>
<evidence type="ECO:0000256" key="1">
    <source>
        <dbReference type="ARBA" id="ARBA00004429"/>
    </source>
</evidence>
<evidence type="ECO:0000256" key="9">
    <source>
        <dbReference type="RuleBase" id="RU003794"/>
    </source>
</evidence>
<dbReference type="OrthoDB" id="9789291at2"/>
<dbReference type="GO" id="GO:0006465">
    <property type="term" value="P:signal peptide processing"/>
    <property type="evidence" value="ECO:0007669"/>
    <property type="project" value="TreeGrafter"/>
</dbReference>
<dbReference type="AlphaFoldDB" id="A0A0C7GEI2"/>
<feature type="transmembrane region" description="Helical" evidence="10">
    <location>
        <begin position="100"/>
        <end position="118"/>
    </location>
</feature>
<keyword evidence="5 9" id="KW-0812">Transmembrane</keyword>
<dbReference type="EMBL" id="CEKZ01000026">
    <property type="protein sequence ID" value="CEP41571.1"/>
    <property type="molecule type" value="Genomic_DNA"/>
</dbReference>
<dbReference type="InterPro" id="IPR000045">
    <property type="entry name" value="Prepilin_IV_endopep_pep"/>
</dbReference>
<gene>
    <name evidence="13" type="primary">pppA</name>
    <name evidence="13" type="ORF">R28058_31891</name>
</gene>
<dbReference type="GO" id="GO:0008168">
    <property type="term" value="F:methyltransferase activity"/>
    <property type="evidence" value="ECO:0007669"/>
    <property type="project" value="UniProtKB-KW"/>
</dbReference>
<dbReference type="EC" id="2.1.1.-" evidence="9"/>
<feature type="transmembrane region" description="Helical" evidence="10">
    <location>
        <begin position="184"/>
        <end position="217"/>
    </location>
</feature>